<keyword evidence="7" id="KW-1185">Reference proteome</keyword>
<reference evidence="6 7" key="1">
    <citation type="submission" date="2016-10" db="EMBL/GenBank/DDBJ databases">
        <authorList>
            <person name="Varghese N."/>
            <person name="Submissions S."/>
        </authorList>
    </citation>
    <scope>NUCLEOTIDE SEQUENCE [LARGE SCALE GENOMIC DNA]</scope>
    <source>
        <strain evidence="6 7">DSM 2260</strain>
    </source>
</reference>
<dbReference type="RefSeq" id="WP_090492188.1">
    <property type="nucleotide sequence ID" value="NZ_BJVY01000043.1"/>
</dbReference>
<keyword evidence="2" id="KW-0808">Transferase</keyword>
<dbReference type="InterPro" id="IPR050903">
    <property type="entry name" value="Bact_Chemotaxis_MeTrfase"/>
</dbReference>
<dbReference type="GO" id="GO:0008757">
    <property type="term" value="F:S-adenosylmethionine-dependent methyltransferase activity"/>
    <property type="evidence" value="ECO:0007669"/>
    <property type="project" value="InterPro"/>
</dbReference>
<dbReference type="GO" id="GO:0032259">
    <property type="term" value="P:methylation"/>
    <property type="evidence" value="ECO:0007669"/>
    <property type="project" value="UniProtKB-KW"/>
</dbReference>
<evidence type="ECO:0000313" key="5">
    <source>
        <dbReference type="EMBL" id="GEL74178.1"/>
    </source>
</evidence>
<accession>A0A511HKS1</accession>
<dbReference type="PANTHER" id="PTHR24422">
    <property type="entry name" value="CHEMOTAXIS PROTEIN METHYLTRANSFERASE"/>
    <property type="match status" value="1"/>
</dbReference>
<evidence type="ECO:0000256" key="2">
    <source>
        <dbReference type="ARBA" id="ARBA00022679"/>
    </source>
</evidence>
<dbReference type="SMART" id="SM00138">
    <property type="entry name" value="MeTrc"/>
    <property type="match status" value="1"/>
</dbReference>
<organism evidence="5 8">
    <name type="scientific">Myxococcus virescens</name>
    <dbReference type="NCBI Taxonomy" id="83456"/>
    <lineage>
        <taxon>Bacteria</taxon>
        <taxon>Pseudomonadati</taxon>
        <taxon>Myxococcota</taxon>
        <taxon>Myxococcia</taxon>
        <taxon>Myxococcales</taxon>
        <taxon>Cystobacterineae</taxon>
        <taxon>Myxococcaceae</taxon>
        <taxon>Myxococcus</taxon>
    </lineage>
</organism>
<feature type="domain" description="CheR-type methyltransferase" evidence="4">
    <location>
        <begin position="64"/>
        <end position="244"/>
    </location>
</feature>
<keyword evidence="1 6" id="KW-0489">Methyltransferase</keyword>
<dbReference type="PANTHER" id="PTHR24422:SF19">
    <property type="entry name" value="CHEMOTAXIS PROTEIN METHYLTRANSFERASE"/>
    <property type="match status" value="1"/>
</dbReference>
<dbReference type="EMBL" id="BJVY01000043">
    <property type="protein sequence ID" value="GEL74178.1"/>
    <property type="molecule type" value="Genomic_DNA"/>
</dbReference>
<evidence type="ECO:0000256" key="3">
    <source>
        <dbReference type="ARBA" id="ARBA00022691"/>
    </source>
</evidence>
<gene>
    <name evidence="5" type="ORF">MVI01_59620</name>
    <name evidence="6" type="ORF">SAMN04488504_11096</name>
</gene>
<sequence length="413" mass="44707">MSGALDPRLLARAREVVASITGFRNDAIASEAVDRVVRAELARGRTASDLLGELLHPVSHLATALVKAILVGETYFFRHPEHFRFISHEAVPAALQRGALALRGWSAGCASGEEAYSLAACLQASLPHGFPVEVLGTDIHEASLEAARRATYGTWSRRESAPRLFPLYSETGEREVTILPPVRRITTFAQANLLAPLPERFGRFDFILCRNVLTYFTPAARDAAISLLSRTLNPGGWLFLGAVEVDRVPAGMVREGPPELQAFRLLTQEELNARAAAASRAAALARPVAPPSRRPVAPLMPVVAREVPAAPPPPPTRLHLNALERIEEGDEVGASSVLEALVRQAPDYLPGLLELALLRERSGAREGAVPLMRALRSRAERLPPDQLVEGPEALPARFYQASADAYLNQGALE</sequence>
<name>A0A511HKS1_9BACT</name>
<evidence type="ECO:0000313" key="7">
    <source>
        <dbReference type="Proteomes" id="UP000198717"/>
    </source>
</evidence>
<evidence type="ECO:0000313" key="8">
    <source>
        <dbReference type="Proteomes" id="UP000321224"/>
    </source>
</evidence>
<dbReference type="Proteomes" id="UP000321224">
    <property type="component" value="Unassembled WGS sequence"/>
</dbReference>
<reference evidence="5 8" key="2">
    <citation type="submission" date="2019-07" db="EMBL/GenBank/DDBJ databases">
        <title>Whole genome shotgun sequence of Myxococcus virescens NBRC 100334.</title>
        <authorList>
            <person name="Hosoyama A."/>
            <person name="Uohara A."/>
            <person name="Ohji S."/>
            <person name="Ichikawa N."/>
        </authorList>
    </citation>
    <scope>NUCLEOTIDE SEQUENCE [LARGE SCALE GENOMIC DNA]</scope>
    <source>
        <strain evidence="5 8">NBRC 100334</strain>
    </source>
</reference>
<dbReference type="AlphaFoldDB" id="A0A511HKS1"/>
<evidence type="ECO:0000313" key="6">
    <source>
        <dbReference type="EMBL" id="SDE70689.1"/>
    </source>
</evidence>
<keyword evidence="3" id="KW-0949">S-adenosyl-L-methionine</keyword>
<evidence type="ECO:0000256" key="1">
    <source>
        <dbReference type="ARBA" id="ARBA00022603"/>
    </source>
</evidence>
<dbReference type="InterPro" id="IPR029063">
    <property type="entry name" value="SAM-dependent_MTases_sf"/>
</dbReference>
<comment type="caution">
    <text evidence="5">The sequence shown here is derived from an EMBL/GenBank/DDBJ whole genome shotgun (WGS) entry which is preliminary data.</text>
</comment>
<dbReference type="Proteomes" id="UP000198717">
    <property type="component" value="Unassembled WGS sequence"/>
</dbReference>
<dbReference type="PROSITE" id="PS50123">
    <property type="entry name" value="CHER"/>
    <property type="match status" value="1"/>
</dbReference>
<protein>
    <submittedName>
        <fullName evidence="6">Chemotaxis protein methyltransferase CheR</fullName>
    </submittedName>
</protein>
<dbReference type="Pfam" id="PF01739">
    <property type="entry name" value="CheR"/>
    <property type="match status" value="1"/>
</dbReference>
<dbReference type="PRINTS" id="PR00996">
    <property type="entry name" value="CHERMTFRASE"/>
</dbReference>
<dbReference type="InterPro" id="IPR000780">
    <property type="entry name" value="CheR_MeTrfase"/>
</dbReference>
<evidence type="ECO:0000259" key="4">
    <source>
        <dbReference type="PROSITE" id="PS50123"/>
    </source>
</evidence>
<dbReference type="EMBL" id="FNAJ01000010">
    <property type="protein sequence ID" value="SDE70689.1"/>
    <property type="molecule type" value="Genomic_DNA"/>
</dbReference>
<dbReference type="CDD" id="cd02440">
    <property type="entry name" value="AdoMet_MTases"/>
    <property type="match status" value="1"/>
</dbReference>
<dbReference type="SUPFAM" id="SSF53335">
    <property type="entry name" value="S-adenosyl-L-methionine-dependent methyltransferases"/>
    <property type="match status" value="1"/>
</dbReference>
<dbReference type="InterPro" id="IPR022642">
    <property type="entry name" value="CheR_C"/>
</dbReference>
<dbReference type="Gene3D" id="3.40.50.150">
    <property type="entry name" value="Vaccinia Virus protein VP39"/>
    <property type="match status" value="1"/>
</dbReference>
<proteinExistence type="predicted"/>